<feature type="domain" description="GIY-YIG" evidence="2">
    <location>
        <begin position="1"/>
        <end position="76"/>
    </location>
</feature>
<protein>
    <submittedName>
        <fullName evidence="3">Putative GIY-YIG superfamily endonuclease</fullName>
    </submittedName>
</protein>
<keyword evidence="3" id="KW-0255">Endonuclease</keyword>
<evidence type="ECO:0000256" key="1">
    <source>
        <dbReference type="ARBA" id="ARBA00007435"/>
    </source>
</evidence>
<keyword evidence="3" id="KW-0378">Hydrolase</keyword>
<dbReference type="Proteomes" id="UP000589626">
    <property type="component" value="Unassembled WGS sequence"/>
</dbReference>
<dbReference type="RefSeq" id="WP_183591734.1">
    <property type="nucleotide sequence ID" value="NZ_JACHWR010000001.1"/>
</dbReference>
<dbReference type="SUPFAM" id="SSF82771">
    <property type="entry name" value="GIY-YIG endonuclease"/>
    <property type="match status" value="1"/>
</dbReference>
<keyword evidence="4" id="KW-1185">Reference proteome</keyword>
<dbReference type="PROSITE" id="PS50164">
    <property type="entry name" value="GIY_YIG"/>
    <property type="match status" value="1"/>
</dbReference>
<dbReference type="InterPro" id="IPR000305">
    <property type="entry name" value="GIY-YIG_endonuc"/>
</dbReference>
<gene>
    <name evidence="3" type="ORF">FHU40_001678</name>
</gene>
<dbReference type="GO" id="GO:0004519">
    <property type="term" value="F:endonuclease activity"/>
    <property type="evidence" value="ECO:0007669"/>
    <property type="project" value="UniProtKB-KW"/>
</dbReference>
<comment type="similarity">
    <text evidence="1">Belongs to the UPF0213 family.</text>
</comment>
<reference evidence="3 4" key="1">
    <citation type="submission" date="2020-08" db="EMBL/GenBank/DDBJ databases">
        <title>Sequencing the genomes of 1000 actinobacteria strains.</title>
        <authorList>
            <person name="Klenk H.-P."/>
        </authorList>
    </citation>
    <scope>NUCLEOTIDE SEQUENCE [LARGE SCALE GENOMIC DNA]</scope>
    <source>
        <strain evidence="3 4">DSM 105498</strain>
    </source>
</reference>
<dbReference type="EMBL" id="JACHWR010000001">
    <property type="protein sequence ID" value="MBB3041877.1"/>
    <property type="molecule type" value="Genomic_DNA"/>
</dbReference>
<evidence type="ECO:0000259" key="2">
    <source>
        <dbReference type="PROSITE" id="PS50164"/>
    </source>
</evidence>
<dbReference type="Pfam" id="PF01541">
    <property type="entry name" value="GIY-YIG"/>
    <property type="match status" value="1"/>
</dbReference>
<name>A0A7W4VV38_9ACTN</name>
<dbReference type="InterPro" id="IPR035901">
    <property type="entry name" value="GIY-YIG_endonuc_sf"/>
</dbReference>
<accession>A0A7W4VV38</accession>
<evidence type="ECO:0000313" key="3">
    <source>
        <dbReference type="EMBL" id="MBB3041877.1"/>
    </source>
</evidence>
<proteinExistence type="inferred from homology"/>
<dbReference type="CDD" id="cd10456">
    <property type="entry name" value="GIY-YIG_UPF0213"/>
    <property type="match status" value="1"/>
</dbReference>
<dbReference type="InterPro" id="IPR050190">
    <property type="entry name" value="UPF0213_domain"/>
</dbReference>
<evidence type="ECO:0000313" key="4">
    <source>
        <dbReference type="Proteomes" id="UP000589626"/>
    </source>
</evidence>
<dbReference type="PANTHER" id="PTHR34477">
    <property type="entry name" value="UPF0213 PROTEIN YHBQ"/>
    <property type="match status" value="1"/>
</dbReference>
<dbReference type="PANTHER" id="PTHR34477:SF1">
    <property type="entry name" value="UPF0213 PROTEIN YHBQ"/>
    <property type="match status" value="1"/>
</dbReference>
<organism evidence="3 4">
    <name type="scientific">Nocardioides soli</name>
    <dbReference type="NCBI Taxonomy" id="1036020"/>
    <lineage>
        <taxon>Bacteria</taxon>
        <taxon>Bacillati</taxon>
        <taxon>Actinomycetota</taxon>
        <taxon>Actinomycetes</taxon>
        <taxon>Propionibacteriales</taxon>
        <taxon>Nocardioidaceae</taxon>
        <taxon>Nocardioides</taxon>
    </lineage>
</organism>
<comment type="caution">
    <text evidence="3">The sequence shown here is derived from an EMBL/GenBank/DDBJ whole genome shotgun (WGS) entry which is preliminary data.</text>
</comment>
<keyword evidence="3" id="KW-0540">Nuclease</keyword>
<dbReference type="Gene3D" id="3.40.1440.10">
    <property type="entry name" value="GIY-YIG endonuclease"/>
    <property type="match status" value="1"/>
</dbReference>
<sequence length="104" mass="12234">MPWTYIVECADGSYYVGSTFDLERRIWEHNNDPAGAAYTRRRRPVHLVWAVEYDSVTEAFAFEKQIQGWSRRKREALIRGDFDGLPALAKRRTSSTDRWFRDGC</sequence>
<dbReference type="AlphaFoldDB" id="A0A7W4VV38"/>